<dbReference type="Pfam" id="PF13477">
    <property type="entry name" value="Glyco_trans_4_2"/>
    <property type="match status" value="1"/>
</dbReference>
<dbReference type="PANTHER" id="PTHR12526">
    <property type="entry name" value="GLYCOSYLTRANSFERASE"/>
    <property type="match status" value="1"/>
</dbReference>
<keyword evidence="3" id="KW-0808">Transferase</keyword>
<evidence type="ECO:0000313" key="3">
    <source>
        <dbReference type="EMBL" id="RDV05111.1"/>
    </source>
</evidence>
<dbReference type="OrthoDB" id="9790710at2"/>
<keyword evidence="1" id="KW-0812">Transmembrane</keyword>
<feature type="domain" description="Glycosyltransferase subfamily 4-like N-terminal" evidence="2">
    <location>
        <begin position="5"/>
        <end position="153"/>
    </location>
</feature>
<keyword evidence="1" id="KW-0472">Membrane</keyword>
<sequence>MAQTILYLVSEDWYFVSHRLPMARAAKAAGLAVHVATRVGRDGDRIRAEGFELHPVGWRRGSLNPFTLLATVREVRALYRRIKPDLVHHVALVPSVLGSIAALGLPMAKLNAFAGLGFAFTSMTAKARAIRTVAAPLMRWLLNRPATAVLVQNPDDRQAALDLGVTADRIALIPGSGIDVDELKPLPEPAGLFTVAFVGRLLDDKGVRPLVRAHEILAERGVAVRLLLAGTPDPSNPASIPDSVIEGWRHRPNLVVMGHVSDIVSVWEQAHVGALPSRREGLPKSLLEAAACGRALIATDVPGCREIARQNINALLVPVDAAAALADAVETLMKDDDLRHRFAAESRRITVEEFSSARIGREIVALYRKLLAETVR</sequence>
<dbReference type="EMBL" id="QRGO01000001">
    <property type="protein sequence ID" value="RDV05111.1"/>
    <property type="molecule type" value="Genomic_DNA"/>
</dbReference>
<keyword evidence="4" id="KW-1185">Reference proteome</keyword>
<feature type="transmembrane region" description="Helical" evidence="1">
    <location>
        <begin position="86"/>
        <end position="104"/>
    </location>
</feature>
<dbReference type="PANTHER" id="PTHR12526:SF638">
    <property type="entry name" value="SPORE COAT PROTEIN SA"/>
    <property type="match status" value="1"/>
</dbReference>
<dbReference type="Gene3D" id="3.40.50.2000">
    <property type="entry name" value="Glycogen Phosphorylase B"/>
    <property type="match status" value="2"/>
</dbReference>
<dbReference type="CDD" id="cd03808">
    <property type="entry name" value="GT4_CapM-like"/>
    <property type="match status" value="1"/>
</dbReference>
<evidence type="ECO:0000313" key="4">
    <source>
        <dbReference type="Proteomes" id="UP000263993"/>
    </source>
</evidence>
<protein>
    <submittedName>
        <fullName evidence="3">Glycosyltransferase family 1 protein</fullName>
    </submittedName>
</protein>
<proteinExistence type="predicted"/>
<organism evidence="3 4">
    <name type="scientific">Undibacter mobilis</name>
    <dbReference type="NCBI Taxonomy" id="2292256"/>
    <lineage>
        <taxon>Bacteria</taxon>
        <taxon>Pseudomonadati</taxon>
        <taxon>Pseudomonadota</taxon>
        <taxon>Alphaproteobacteria</taxon>
        <taxon>Hyphomicrobiales</taxon>
        <taxon>Nitrobacteraceae</taxon>
        <taxon>Undibacter</taxon>
    </lineage>
</organism>
<dbReference type="InterPro" id="IPR028098">
    <property type="entry name" value="Glyco_trans_4-like_N"/>
</dbReference>
<evidence type="ECO:0000256" key="1">
    <source>
        <dbReference type="SAM" id="Phobius"/>
    </source>
</evidence>
<accession>A0A371BCN4</accession>
<dbReference type="GO" id="GO:0016757">
    <property type="term" value="F:glycosyltransferase activity"/>
    <property type="evidence" value="ECO:0007669"/>
    <property type="project" value="TreeGrafter"/>
</dbReference>
<dbReference type="AlphaFoldDB" id="A0A371BCN4"/>
<name>A0A371BCN4_9BRAD</name>
<reference evidence="4" key="1">
    <citation type="submission" date="2018-08" db="EMBL/GenBank/DDBJ databases">
        <authorList>
            <person name="Kim S.-J."/>
            <person name="Jung G.-Y."/>
        </authorList>
    </citation>
    <scope>NUCLEOTIDE SEQUENCE [LARGE SCALE GENOMIC DNA]</scope>
    <source>
        <strain evidence="4">GY_H</strain>
    </source>
</reference>
<comment type="caution">
    <text evidence="3">The sequence shown here is derived from an EMBL/GenBank/DDBJ whole genome shotgun (WGS) entry which is preliminary data.</text>
</comment>
<dbReference type="Proteomes" id="UP000263993">
    <property type="component" value="Unassembled WGS sequence"/>
</dbReference>
<dbReference type="Pfam" id="PF13692">
    <property type="entry name" value="Glyco_trans_1_4"/>
    <property type="match status" value="1"/>
</dbReference>
<evidence type="ECO:0000259" key="2">
    <source>
        <dbReference type="Pfam" id="PF13477"/>
    </source>
</evidence>
<keyword evidence="1" id="KW-1133">Transmembrane helix</keyword>
<gene>
    <name evidence="3" type="ORF">DXH78_11390</name>
</gene>
<dbReference type="SUPFAM" id="SSF53756">
    <property type="entry name" value="UDP-Glycosyltransferase/glycogen phosphorylase"/>
    <property type="match status" value="1"/>
</dbReference>
<dbReference type="RefSeq" id="WP_115517138.1">
    <property type="nucleotide sequence ID" value="NZ_QRGO01000001.1"/>
</dbReference>